<protein>
    <submittedName>
        <fullName evidence="7">Polysaccharide biosynthesis protein</fullName>
    </submittedName>
</protein>
<dbReference type="NCBIfam" id="NF041503">
    <property type="entry name" value="WZX_like"/>
    <property type="match status" value="1"/>
</dbReference>
<comment type="caution">
    <text evidence="7">The sequence shown here is derived from an EMBL/GenBank/DDBJ whole genome shotgun (WGS) entry which is preliminary data.</text>
</comment>
<feature type="transmembrane region" description="Helical" evidence="6">
    <location>
        <begin position="39"/>
        <end position="58"/>
    </location>
</feature>
<feature type="transmembrane region" description="Helical" evidence="6">
    <location>
        <begin position="328"/>
        <end position="352"/>
    </location>
</feature>
<dbReference type="PANTHER" id="PTHR30250:SF26">
    <property type="entry name" value="PSMA PROTEIN"/>
    <property type="match status" value="1"/>
</dbReference>
<evidence type="ECO:0000256" key="1">
    <source>
        <dbReference type="ARBA" id="ARBA00004651"/>
    </source>
</evidence>
<dbReference type="GO" id="GO:0005886">
    <property type="term" value="C:plasma membrane"/>
    <property type="evidence" value="ECO:0007669"/>
    <property type="project" value="UniProtKB-SubCell"/>
</dbReference>
<keyword evidence="2" id="KW-1003">Cell membrane</keyword>
<dbReference type="PATRIC" id="fig|362413.3.peg.3810"/>
<keyword evidence="3 6" id="KW-0812">Transmembrane</keyword>
<feature type="transmembrane region" description="Helical" evidence="6">
    <location>
        <begin position="244"/>
        <end position="265"/>
    </location>
</feature>
<organism evidence="7 8">
    <name type="scientific">Flavobacterium aquidurense</name>
    <dbReference type="NCBI Taxonomy" id="362413"/>
    <lineage>
        <taxon>Bacteria</taxon>
        <taxon>Pseudomonadati</taxon>
        <taxon>Bacteroidota</taxon>
        <taxon>Flavobacteriia</taxon>
        <taxon>Flavobacteriales</taxon>
        <taxon>Flavobacteriaceae</taxon>
        <taxon>Flavobacterium</taxon>
    </lineage>
</organism>
<proteinExistence type="predicted"/>
<name>A0A0Q1BL38_9FLAO</name>
<evidence type="ECO:0000256" key="6">
    <source>
        <dbReference type="SAM" id="Phobius"/>
    </source>
</evidence>
<feature type="transmembrane region" description="Helical" evidence="6">
    <location>
        <begin position="12"/>
        <end position="33"/>
    </location>
</feature>
<comment type="subcellular location">
    <subcellularLocation>
        <location evidence="1">Cell membrane</location>
        <topology evidence="1">Multi-pass membrane protein</topology>
    </subcellularLocation>
</comment>
<keyword evidence="5 6" id="KW-0472">Membrane</keyword>
<feature type="transmembrane region" description="Helical" evidence="6">
    <location>
        <begin position="285"/>
        <end position="307"/>
    </location>
</feature>
<evidence type="ECO:0000256" key="4">
    <source>
        <dbReference type="ARBA" id="ARBA00022989"/>
    </source>
</evidence>
<keyword evidence="4 6" id="KW-1133">Transmembrane helix</keyword>
<sequence length="474" mass="54386">MKIGKADLVWSYLAQILRFGSNLFILPIVLRTLVPEELAIWYLFASISSLVMLIDFGFSSTIIRNVTYVFAGATQLQKEGIVEDSADMNGEVNESFLSRVIFSIKFIYTILSFVGLFLLATLGTFYLYTVIKSETLLFQHNVWIAWSIFVIATVTVIYYLYLTTLLTGRGYIKHAQKAQIVYNGAFIIIAYLGLLFGYGLIAIASALFISCIIERIFLVHYFYDSWIKKIIKNNKATFDQKKEIVTVIWFNAKKMGFVSIGSFFINKMGQFFVTSFFSLKIAAQYGLTLQIVSFVSSASLIYFNTVYPKMIYNFYKGKLDVVKKEWSLSLVLILLFFTLSTTVTLFLGEYVFEAINSKTRMLSSALIAVIMLVSFFEIQHSIAANIMTFSNKIPFLYPSILSGFSILIITYLTLSFIDANVWYMVLIQFLVQLSYNNWKWPYEASKILKTTYVEIIKDGFTNLFLLIKSIKWKY</sequence>
<evidence type="ECO:0000256" key="5">
    <source>
        <dbReference type="ARBA" id="ARBA00023136"/>
    </source>
</evidence>
<dbReference type="PANTHER" id="PTHR30250">
    <property type="entry name" value="PST FAMILY PREDICTED COLANIC ACID TRANSPORTER"/>
    <property type="match status" value="1"/>
</dbReference>
<feature type="transmembrane region" description="Helical" evidence="6">
    <location>
        <begin position="364"/>
        <end position="383"/>
    </location>
</feature>
<dbReference type="InterPro" id="IPR048122">
    <property type="entry name" value="WZX-like"/>
</dbReference>
<dbReference type="OrthoDB" id="2864264at2"/>
<dbReference type="STRING" id="362413.RC62_3884"/>
<accession>A0A0Q1BL38</accession>
<evidence type="ECO:0000313" key="8">
    <source>
        <dbReference type="Proteomes" id="UP000050443"/>
    </source>
</evidence>
<evidence type="ECO:0000256" key="3">
    <source>
        <dbReference type="ARBA" id="ARBA00022692"/>
    </source>
</evidence>
<feature type="transmembrane region" description="Helical" evidence="6">
    <location>
        <begin position="143"/>
        <end position="168"/>
    </location>
</feature>
<evidence type="ECO:0000256" key="2">
    <source>
        <dbReference type="ARBA" id="ARBA00022475"/>
    </source>
</evidence>
<dbReference type="EMBL" id="JRLF01000007">
    <property type="protein sequence ID" value="KQB41539.1"/>
    <property type="molecule type" value="Genomic_DNA"/>
</dbReference>
<dbReference type="RefSeq" id="WP_055093112.1">
    <property type="nucleotide sequence ID" value="NZ_JRLF01000007.1"/>
</dbReference>
<feature type="transmembrane region" description="Helical" evidence="6">
    <location>
        <begin position="180"/>
        <end position="198"/>
    </location>
</feature>
<dbReference type="AlphaFoldDB" id="A0A0Q1BL38"/>
<gene>
    <name evidence="7" type="ORF">RC62_3884</name>
</gene>
<feature type="transmembrane region" description="Helical" evidence="6">
    <location>
        <begin position="106"/>
        <end position="131"/>
    </location>
</feature>
<feature type="transmembrane region" description="Helical" evidence="6">
    <location>
        <begin position="395"/>
        <end position="414"/>
    </location>
</feature>
<reference evidence="7 8" key="1">
    <citation type="submission" date="2014-09" db="EMBL/GenBank/DDBJ databases">
        <title>Genome sequence of Flavobacterium aquidurense RC62.</title>
        <authorList>
            <person name="Kim J.F."/>
            <person name="Kwak M.-J."/>
        </authorList>
    </citation>
    <scope>NUCLEOTIDE SEQUENCE [LARGE SCALE GENOMIC DNA]</scope>
    <source>
        <strain evidence="7 8">RC62</strain>
    </source>
</reference>
<evidence type="ECO:0000313" key="7">
    <source>
        <dbReference type="EMBL" id="KQB41539.1"/>
    </source>
</evidence>
<feature type="transmembrane region" description="Helical" evidence="6">
    <location>
        <begin position="204"/>
        <end position="223"/>
    </location>
</feature>
<dbReference type="InterPro" id="IPR050833">
    <property type="entry name" value="Poly_Biosynth_Transport"/>
</dbReference>
<dbReference type="Proteomes" id="UP000050443">
    <property type="component" value="Unassembled WGS sequence"/>
</dbReference>